<organism evidence="1 2">
    <name type="scientific">Roseateles chitinivorans</name>
    <dbReference type="NCBI Taxonomy" id="2917965"/>
    <lineage>
        <taxon>Bacteria</taxon>
        <taxon>Pseudomonadati</taxon>
        <taxon>Pseudomonadota</taxon>
        <taxon>Betaproteobacteria</taxon>
        <taxon>Burkholderiales</taxon>
        <taxon>Sphaerotilaceae</taxon>
        <taxon>Roseateles</taxon>
    </lineage>
</organism>
<accession>A0A2G9C6X3</accession>
<dbReference type="AlphaFoldDB" id="A0A2G9C6X3"/>
<dbReference type="RefSeq" id="WP_143742381.1">
    <property type="nucleotide sequence ID" value="NZ_PEOG01000045.1"/>
</dbReference>
<evidence type="ECO:0000313" key="1">
    <source>
        <dbReference type="EMBL" id="PIM52137.1"/>
    </source>
</evidence>
<gene>
    <name evidence="1" type="ORF">CS062_16430</name>
</gene>
<dbReference type="Proteomes" id="UP000231501">
    <property type="component" value="Unassembled WGS sequence"/>
</dbReference>
<evidence type="ECO:0000313" key="2">
    <source>
        <dbReference type="Proteomes" id="UP000231501"/>
    </source>
</evidence>
<protein>
    <recommendedName>
        <fullName evidence="3">Cellulose biosynthesis protein BcsS</fullName>
    </recommendedName>
</protein>
<evidence type="ECO:0008006" key="3">
    <source>
        <dbReference type="Google" id="ProtNLM"/>
    </source>
</evidence>
<dbReference type="OrthoDB" id="9151307at2"/>
<keyword evidence="2" id="KW-1185">Reference proteome</keyword>
<name>A0A2G9C6X3_9BURK</name>
<comment type="caution">
    <text evidence="1">The sequence shown here is derived from an EMBL/GenBank/DDBJ whole genome shotgun (WGS) entry which is preliminary data.</text>
</comment>
<dbReference type="EMBL" id="PEOG01000045">
    <property type="protein sequence ID" value="PIM52137.1"/>
    <property type="molecule type" value="Genomic_DNA"/>
</dbReference>
<sequence>MDGALAMGIAALATVAAVPGVAGAQTWGGTLSVVSERVSRGLGLSGDHPGATADFFYRDDRNWALGLGLGTLNPDGGATAEAIVSATRWWQIDDHRTLTLSGAYYDYAGPRAGRLRYSEVSVGSLWDGGTWGQWSGTISLSPDLAASSSRGYTAGHPGATIVELTWHRRLWGALAADLGWGIVSPWGGEGSSYRFANGGLSYTAGAWRFTVSRLYSSVPPRQRWIAGVAWSF</sequence>
<reference evidence="1 2" key="1">
    <citation type="submission" date="2017-11" db="EMBL/GenBank/DDBJ databases">
        <title>Draft genome sequence of Mitsuaria sp. HWN-4.</title>
        <authorList>
            <person name="Gundlapally S.R."/>
        </authorList>
    </citation>
    <scope>NUCLEOTIDE SEQUENCE [LARGE SCALE GENOMIC DNA]</scope>
    <source>
        <strain evidence="1 2">HWN-4</strain>
    </source>
</reference>
<proteinExistence type="predicted"/>